<dbReference type="SUPFAM" id="SSF55073">
    <property type="entry name" value="Nucleotide cyclase"/>
    <property type="match status" value="1"/>
</dbReference>
<dbReference type="GO" id="GO:0004016">
    <property type="term" value="F:adenylate cyclase activity"/>
    <property type="evidence" value="ECO:0007669"/>
    <property type="project" value="UniProtKB-ARBA"/>
</dbReference>
<evidence type="ECO:0000313" key="4">
    <source>
        <dbReference type="Proteomes" id="UP000244224"/>
    </source>
</evidence>
<dbReference type="Pfam" id="PF05226">
    <property type="entry name" value="CHASE2"/>
    <property type="match status" value="1"/>
</dbReference>
<evidence type="ECO:0000256" key="1">
    <source>
        <dbReference type="SAM" id="Phobius"/>
    </source>
</evidence>
<dbReference type="GO" id="GO:0035556">
    <property type="term" value="P:intracellular signal transduction"/>
    <property type="evidence" value="ECO:0007669"/>
    <property type="project" value="InterPro"/>
</dbReference>
<dbReference type="GO" id="GO:0009190">
    <property type="term" value="P:cyclic nucleotide biosynthetic process"/>
    <property type="evidence" value="ECO:0007669"/>
    <property type="project" value="InterPro"/>
</dbReference>
<feature type="transmembrane region" description="Helical" evidence="1">
    <location>
        <begin position="363"/>
        <end position="383"/>
    </location>
</feature>
<feature type="transmembrane region" description="Helical" evidence="1">
    <location>
        <begin position="307"/>
        <end position="325"/>
    </location>
</feature>
<keyword evidence="1" id="KW-0812">Transmembrane</keyword>
<dbReference type="InterPro" id="IPR029787">
    <property type="entry name" value="Nucleotide_cyclase"/>
</dbReference>
<dbReference type="Gene3D" id="3.30.70.1230">
    <property type="entry name" value="Nucleotide cyclase"/>
    <property type="match status" value="1"/>
</dbReference>
<organism evidence="3 4">
    <name type="scientific">Gemmobacter caeni</name>
    <dbReference type="NCBI Taxonomy" id="589035"/>
    <lineage>
        <taxon>Bacteria</taxon>
        <taxon>Pseudomonadati</taxon>
        <taxon>Pseudomonadota</taxon>
        <taxon>Alphaproteobacteria</taxon>
        <taxon>Rhodobacterales</taxon>
        <taxon>Paracoccaceae</taxon>
        <taxon>Gemmobacter</taxon>
    </lineage>
</organism>
<dbReference type="OrthoDB" id="9789782at2"/>
<dbReference type="InterPro" id="IPR007890">
    <property type="entry name" value="CHASE2"/>
</dbReference>
<dbReference type="PANTHER" id="PTHR43081">
    <property type="entry name" value="ADENYLATE CYCLASE, TERMINAL-DIFFERENTIATION SPECIFIC-RELATED"/>
    <property type="match status" value="1"/>
</dbReference>
<keyword evidence="1" id="KW-1133">Transmembrane helix</keyword>
<proteinExistence type="predicted"/>
<comment type="caution">
    <text evidence="3">The sequence shown here is derived from an EMBL/GenBank/DDBJ whole genome shotgun (WGS) entry which is preliminary data.</text>
</comment>
<accession>A0A2T6AUY1</accession>
<protein>
    <submittedName>
        <fullName evidence="3">Adenylate cyclase</fullName>
    </submittedName>
</protein>
<feature type="domain" description="Guanylate cyclase" evidence="2">
    <location>
        <begin position="422"/>
        <end position="550"/>
    </location>
</feature>
<feature type="transmembrane region" description="Helical" evidence="1">
    <location>
        <begin position="332"/>
        <end position="351"/>
    </location>
</feature>
<reference evidence="3 4" key="1">
    <citation type="submission" date="2018-04" db="EMBL/GenBank/DDBJ databases">
        <title>Genomic Encyclopedia of Archaeal and Bacterial Type Strains, Phase II (KMG-II): from individual species to whole genera.</title>
        <authorList>
            <person name="Goeker M."/>
        </authorList>
    </citation>
    <scope>NUCLEOTIDE SEQUENCE [LARGE SCALE GENOMIC DNA]</scope>
    <source>
        <strain evidence="3 4">DSM 21823</strain>
    </source>
</reference>
<evidence type="ECO:0000313" key="3">
    <source>
        <dbReference type="EMBL" id="PTX47630.1"/>
    </source>
</evidence>
<dbReference type="SMART" id="SM00044">
    <property type="entry name" value="CYCc"/>
    <property type="match status" value="1"/>
</dbReference>
<keyword evidence="1" id="KW-0472">Membrane</keyword>
<keyword evidence="4" id="KW-1185">Reference proteome</keyword>
<gene>
    <name evidence="3" type="ORF">C8N34_112119</name>
</gene>
<dbReference type="PANTHER" id="PTHR43081:SF1">
    <property type="entry name" value="ADENYLATE CYCLASE, TERMINAL-DIFFERENTIATION SPECIFIC"/>
    <property type="match status" value="1"/>
</dbReference>
<dbReference type="InterPro" id="IPR001054">
    <property type="entry name" value="A/G_cyclase"/>
</dbReference>
<dbReference type="Pfam" id="PF00211">
    <property type="entry name" value="Guanylate_cyc"/>
    <property type="match status" value="1"/>
</dbReference>
<dbReference type="CDD" id="cd07302">
    <property type="entry name" value="CHD"/>
    <property type="match status" value="1"/>
</dbReference>
<dbReference type="Proteomes" id="UP000244224">
    <property type="component" value="Unassembled WGS sequence"/>
</dbReference>
<dbReference type="EMBL" id="QBKP01000012">
    <property type="protein sequence ID" value="PTX47630.1"/>
    <property type="molecule type" value="Genomic_DNA"/>
</dbReference>
<name>A0A2T6AUY1_9RHOB</name>
<dbReference type="InterPro" id="IPR050697">
    <property type="entry name" value="Adenylyl/Guanylyl_Cyclase_3/4"/>
</dbReference>
<evidence type="ECO:0000259" key="2">
    <source>
        <dbReference type="PROSITE" id="PS50125"/>
    </source>
</evidence>
<dbReference type="RefSeq" id="WP_108129846.1">
    <property type="nucleotide sequence ID" value="NZ_QBKP01000012.1"/>
</dbReference>
<sequence length="603" mass="62333">MSRNLWSAAVLAACLAVAALLVLSPPWLALWQERIFDRLMLTLPPATPAQPVTVIDIGATDDLGQPWDRTATARLVARIVAAKPQATGFDIVFSGACDRPVNAALAHGFAQARSVLGFLLAATPGGALPPDNLAVAEGIALWSAAGAETPCPAFTAAATTVASVALPGDGDAAVRRLPAAVSVAGMAYPSLPVALARLAHDESGPLLTASALRLDKTLLPVSGGMMRFVPSAPDHWIGRTLPAAGVLSGEFRLPEDALILVGSSLPEAGGLRPTAASPVTPSVQIMADMTEQILAGHLPWRPDWGKAAEALAVLVLGLAGLWLLATLPPVGASLILAAGGLLWAGSVMLLWRGSGLLLDPVSPLLAAFGALALALLSRAALASRAERALRARMAQLVPPALVSRIAADPGLMRLEGELREVTALFTDIEGFSIATAEMGPREMVALLDAYFAVACGIVLKHGGMIDKLVGDSVHALFNAPLDQPGHEAAALACAADLMAATERFRTTHGGFGRTRIGLETGPAVLGDVGHGGRIDYTAHGAAVNLAARLQEANKRFGTACCIGPELARRCPETVRPLGEADIRSFGPLPLYTLRTPASHSPEK</sequence>
<dbReference type="AlphaFoldDB" id="A0A2T6AUY1"/>
<dbReference type="SMART" id="SM01080">
    <property type="entry name" value="CHASE2"/>
    <property type="match status" value="1"/>
</dbReference>
<dbReference type="PROSITE" id="PS50125">
    <property type="entry name" value="GUANYLATE_CYCLASE_2"/>
    <property type="match status" value="1"/>
</dbReference>